<gene>
    <name evidence="1" type="ordered locus">Os04g0566450</name>
    <name evidence="1" type="ORF">OSNPB_040566450</name>
</gene>
<dbReference type="PaxDb" id="39947-A0A0P0WDN2"/>
<feature type="non-terminal residue" evidence="1">
    <location>
        <position position="1"/>
    </location>
</feature>
<dbReference type="InParanoid" id="A0A0P0WDN2"/>
<reference evidence="2" key="1">
    <citation type="journal article" date="2005" name="Nature">
        <title>The map-based sequence of the rice genome.</title>
        <authorList>
            <consortium name="International rice genome sequencing project (IRGSP)"/>
            <person name="Matsumoto T."/>
            <person name="Wu J."/>
            <person name="Kanamori H."/>
            <person name="Katayose Y."/>
            <person name="Fujisawa M."/>
            <person name="Namiki N."/>
            <person name="Mizuno H."/>
            <person name="Yamamoto K."/>
            <person name="Antonio B.A."/>
            <person name="Baba T."/>
            <person name="Sakata K."/>
            <person name="Nagamura Y."/>
            <person name="Aoki H."/>
            <person name="Arikawa K."/>
            <person name="Arita K."/>
            <person name="Bito T."/>
            <person name="Chiden Y."/>
            <person name="Fujitsuka N."/>
            <person name="Fukunaka R."/>
            <person name="Hamada M."/>
            <person name="Harada C."/>
            <person name="Hayashi A."/>
            <person name="Hijishita S."/>
            <person name="Honda M."/>
            <person name="Hosokawa S."/>
            <person name="Ichikawa Y."/>
            <person name="Idonuma A."/>
            <person name="Iijima M."/>
            <person name="Ikeda M."/>
            <person name="Ikeno M."/>
            <person name="Ito K."/>
            <person name="Ito S."/>
            <person name="Ito T."/>
            <person name="Ito Y."/>
            <person name="Ito Y."/>
            <person name="Iwabuchi A."/>
            <person name="Kamiya K."/>
            <person name="Karasawa W."/>
            <person name="Kurita K."/>
            <person name="Katagiri S."/>
            <person name="Kikuta A."/>
            <person name="Kobayashi H."/>
            <person name="Kobayashi N."/>
            <person name="Machita K."/>
            <person name="Maehara T."/>
            <person name="Masukawa M."/>
            <person name="Mizubayashi T."/>
            <person name="Mukai Y."/>
            <person name="Nagasaki H."/>
            <person name="Nagata Y."/>
            <person name="Naito S."/>
            <person name="Nakashima M."/>
            <person name="Nakama Y."/>
            <person name="Nakamichi Y."/>
            <person name="Nakamura M."/>
            <person name="Meguro A."/>
            <person name="Negishi M."/>
            <person name="Ohta I."/>
            <person name="Ohta T."/>
            <person name="Okamoto M."/>
            <person name="Ono N."/>
            <person name="Saji S."/>
            <person name="Sakaguchi M."/>
            <person name="Sakai K."/>
            <person name="Shibata M."/>
            <person name="Shimokawa T."/>
            <person name="Song J."/>
            <person name="Takazaki Y."/>
            <person name="Terasawa K."/>
            <person name="Tsugane M."/>
            <person name="Tsuji K."/>
            <person name="Ueda S."/>
            <person name="Waki K."/>
            <person name="Yamagata H."/>
            <person name="Yamamoto M."/>
            <person name="Yamamoto S."/>
            <person name="Yamane H."/>
            <person name="Yoshiki S."/>
            <person name="Yoshihara R."/>
            <person name="Yukawa K."/>
            <person name="Zhong H."/>
            <person name="Yano M."/>
            <person name="Yuan Q."/>
            <person name="Ouyang S."/>
            <person name="Liu J."/>
            <person name="Jones K.M."/>
            <person name="Gansberger K."/>
            <person name="Moffat K."/>
            <person name="Hill J."/>
            <person name="Bera J."/>
            <person name="Fadrosh D."/>
            <person name="Jin S."/>
            <person name="Johri S."/>
            <person name="Kim M."/>
            <person name="Overton L."/>
            <person name="Reardon M."/>
            <person name="Tsitrin T."/>
            <person name="Vuong H."/>
            <person name="Weaver B."/>
            <person name="Ciecko A."/>
            <person name="Tallon L."/>
            <person name="Jackson J."/>
            <person name="Pai G."/>
            <person name="Aken S.V."/>
            <person name="Utterback T."/>
            <person name="Reidmuller S."/>
            <person name="Feldblyum T."/>
            <person name="Hsiao J."/>
            <person name="Zismann V."/>
            <person name="Iobst S."/>
            <person name="de Vazeille A.R."/>
            <person name="Buell C.R."/>
            <person name="Ying K."/>
            <person name="Li Y."/>
            <person name="Lu T."/>
            <person name="Huang Y."/>
            <person name="Zhao Q."/>
            <person name="Feng Q."/>
            <person name="Zhang L."/>
            <person name="Zhu J."/>
            <person name="Weng Q."/>
            <person name="Mu J."/>
            <person name="Lu Y."/>
            <person name="Fan D."/>
            <person name="Liu Y."/>
            <person name="Guan J."/>
            <person name="Zhang Y."/>
            <person name="Yu S."/>
            <person name="Liu X."/>
            <person name="Zhang Y."/>
            <person name="Hong G."/>
            <person name="Han B."/>
            <person name="Choisne N."/>
            <person name="Demange N."/>
            <person name="Orjeda G."/>
            <person name="Samain S."/>
            <person name="Cattolico L."/>
            <person name="Pelletier E."/>
            <person name="Couloux A."/>
            <person name="Segurens B."/>
            <person name="Wincker P."/>
            <person name="D'Hont A."/>
            <person name="Scarpelli C."/>
            <person name="Weissenbach J."/>
            <person name="Salanoubat M."/>
            <person name="Quetier F."/>
            <person name="Yu Y."/>
            <person name="Kim H.R."/>
            <person name="Rambo T."/>
            <person name="Currie J."/>
            <person name="Collura K."/>
            <person name="Luo M."/>
            <person name="Yang T."/>
            <person name="Ammiraju J.S.S."/>
            <person name="Engler F."/>
            <person name="Soderlund C."/>
            <person name="Wing R.A."/>
            <person name="Palmer L.E."/>
            <person name="de la Bastide M."/>
            <person name="Spiegel L."/>
            <person name="Nascimento L."/>
            <person name="Zutavern T."/>
            <person name="O'Shaughnessy A."/>
            <person name="Dike S."/>
            <person name="Dedhia N."/>
            <person name="Preston R."/>
            <person name="Balija V."/>
            <person name="McCombie W.R."/>
            <person name="Chow T."/>
            <person name="Chen H."/>
            <person name="Chung M."/>
            <person name="Chen C."/>
            <person name="Shaw J."/>
            <person name="Wu H."/>
            <person name="Hsiao K."/>
            <person name="Chao Y."/>
            <person name="Chu M."/>
            <person name="Cheng C."/>
            <person name="Hour A."/>
            <person name="Lee P."/>
            <person name="Lin S."/>
            <person name="Lin Y."/>
            <person name="Liou J."/>
            <person name="Liu S."/>
            <person name="Hsing Y."/>
            <person name="Raghuvanshi S."/>
            <person name="Mohanty A."/>
            <person name="Bharti A.K."/>
            <person name="Gaur A."/>
            <person name="Gupta V."/>
            <person name="Kumar D."/>
            <person name="Ravi V."/>
            <person name="Vij S."/>
            <person name="Kapur A."/>
            <person name="Khurana P."/>
            <person name="Khurana P."/>
            <person name="Khurana J.P."/>
            <person name="Tyagi A.K."/>
            <person name="Gaikwad K."/>
            <person name="Singh A."/>
            <person name="Dalal V."/>
            <person name="Srivastava S."/>
            <person name="Dixit A."/>
            <person name="Pal A.K."/>
            <person name="Ghazi I.A."/>
            <person name="Yadav M."/>
            <person name="Pandit A."/>
            <person name="Bhargava A."/>
            <person name="Sureshbabu K."/>
            <person name="Batra K."/>
            <person name="Sharma T.R."/>
            <person name="Mohapatra T."/>
            <person name="Singh N.K."/>
            <person name="Messing J."/>
            <person name="Nelson A.B."/>
            <person name="Fuks G."/>
            <person name="Kavchok S."/>
            <person name="Keizer G."/>
            <person name="Linton E."/>
            <person name="Llaca V."/>
            <person name="Song R."/>
            <person name="Tanyolac B."/>
            <person name="Young S."/>
            <person name="Ho-Il K."/>
            <person name="Hahn J.H."/>
            <person name="Sangsakoo G."/>
            <person name="Vanavichit A."/>
            <person name="de Mattos Luiz.A.T."/>
            <person name="Zimmer P.D."/>
            <person name="Malone G."/>
            <person name="Dellagostin O."/>
            <person name="de Oliveira A.C."/>
            <person name="Bevan M."/>
            <person name="Bancroft I."/>
            <person name="Minx P."/>
            <person name="Cordum H."/>
            <person name="Wilson R."/>
            <person name="Cheng Z."/>
            <person name="Jin W."/>
            <person name="Jiang J."/>
            <person name="Leong S.A."/>
            <person name="Iwama H."/>
            <person name="Gojobori T."/>
            <person name="Itoh T."/>
            <person name="Niimura Y."/>
            <person name="Fujii Y."/>
            <person name="Habara T."/>
            <person name="Sakai H."/>
            <person name="Sato Y."/>
            <person name="Wilson G."/>
            <person name="Kumar K."/>
            <person name="McCouch S."/>
            <person name="Juretic N."/>
            <person name="Hoen D."/>
            <person name="Wright S."/>
            <person name="Bruskiewich R."/>
            <person name="Bureau T."/>
            <person name="Miyao A."/>
            <person name="Hirochika H."/>
            <person name="Nishikawa T."/>
            <person name="Kadowaki K."/>
            <person name="Sugiura M."/>
            <person name="Burr B."/>
            <person name="Sasaki T."/>
        </authorList>
    </citation>
    <scope>NUCLEOTIDE SEQUENCE [LARGE SCALE GENOMIC DNA]</scope>
    <source>
        <strain evidence="2">cv. Nipponbare</strain>
    </source>
</reference>
<protein>
    <submittedName>
        <fullName evidence="1">Os04g0566450 protein</fullName>
    </submittedName>
</protein>
<evidence type="ECO:0000313" key="1">
    <source>
        <dbReference type="EMBL" id="BAS90530.1"/>
    </source>
</evidence>
<reference evidence="1 2" key="3">
    <citation type="journal article" date="2013" name="Rice">
        <title>Improvement of the Oryza sativa Nipponbare reference genome using next generation sequence and optical map data.</title>
        <authorList>
            <person name="Kawahara Y."/>
            <person name="de la Bastide M."/>
            <person name="Hamilton J.P."/>
            <person name="Kanamori H."/>
            <person name="McCombie W.R."/>
            <person name="Ouyang S."/>
            <person name="Schwartz D.C."/>
            <person name="Tanaka T."/>
            <person name="Wu J."/>
            <person name="Zhou S."/>
            <person name="Childs K.L."/>
            <person name="Davidson R.M."/>
            <person name="Lin H."/>
            <person name="Quesada-Ocampo L."/>
            <person name="Vaillancourt B."/>
            <person name="Sakai H."/>
            <person name="Lee S.S."/>
            <person name="Kim J."/>
            <person name="Numa H."/>
            <person name="Itoh T."/>
            <person name="Buell C.R."/>
            <person name="Matsumoto T."/>
        </authorList>
    </citation>
    <scope>NUCLEOTIDE SEQUENCE [LARGE SCALE GENOMIC DNA]</scope>
    <source>
        <strain evidence="2">cv. Nipponbare</strain>
    </source>
</reference>
<dbReference type="Proteomes" id="UP000059680">
    <property type="component" value="Chromosome 4"/>
</dbReference>
<organism evidence="1 2">
    <name type="scientific">Oryza sativa subsp. japonica</name>
    <name type="common">Rice</name>
    <dbReference type="NCBI Taxonomy" id="39947"/>
    <lineage>
        <taxon>Eukaryota</taxon>
        <taxon>Viridiplantae</taxon>
        <taxon>Streptophyta</taxon>
        <taxon>Embryophyta</taxon>
        <taxon>Tracheophyta</taxon>
        <taxon>Spermatophyta</taxon>
        <taxon>Magnoliopsida</taxon>
        <taxon>Liliopsida</taxon>
        <taxon>Poales</taxon>
        <taxon>Poaceae</taxon>
        <taxon>BOP clade</taxon>
        <taxon>Oryzoideae</taxon>
        <taxon>Oryzeae</taxon>
        <taxon>Oryzinae</taxon>
        <taxon>Oryza</taxon>
        <taxon>Oryza sativa</taxon>
    </lineage>
</organism>
<evidence type="ECO:0000313" key="2">
    <source>
        <dbReference type="Proteomes" id="UP000059680"/>
    </source>
</evidence>
<dbReference type="EMBL" id="AP014960">
    <property type="protein sequence ID" value="BAS90530.1"/>
    <property type="molecule type" value="Genomic_DNA"/>
</dbReference>
<accession>A0A0P0WDN2</accession>
<dbReference type="Gramene" id="Os04t0566450-00">
    <property type="protein sequence ID" value="Os04t0566450-00"/>
    <property type="gene ID" value="Os04g0566450"/>
</dbReference>
<dbReference type="eggNOG" id="ENOG502R4PX">
    <property type="taxonomic scope" value="Eukaryota"/>
</dbReference>
<sequence>MPVRSPRARAGSWWTHVGSGHRYTRRRCACAGFFCFSFHGRLWPRRCSCRFCSRWNPLLHTSHTNRFVASSVLGDSAITSASGSGRFLFFLAGGAAGGAPWLDAAVGAAVATPVSDAASCCCWCWCCWCDISGLIWSCWSPSLLIPKNAAA</sequence>
<reference evidence="1 2" key="2">
    <citation type="journal article" date="2013" name="Plant Cell Physiol.">
        <title>Rice Annotation Project Database (RAP-DB): an integrative and interactive database for rice genomics.</title>
        <authorList>
            <person name="Sakai H."/>
            <person name="Lee S.S."/>
            <person name="Tanaka T."/>
            <person name="Numa H."/>
            <person name="Kim J."/>
            <person name="Kawahara Y."/>
            <person name="Wakimoto H."/>
            <person name="Yang C.C."/>
            <person name="Iwamoto M."/>
            <person name="Abe T."/>
            <person name="Yamada Y."/>
            <person name="Muto A."/>
            <person name="Inokuchi H."/>
            <person name="Ikemura T."/>
            <person name="Matsumoto T."/>
            <person name="Sasaki T."/>
            <person name="Itoh T."/>
        </authorList>
    </citation>
    <scope>NUCLEOTIDE SEQUENCE [LARGE SCALE GENOMIC DNA]</scope>
    <source>
        <strain evidence="2">cv. Nipponbare</strain>
    </source>
</reference>
<dbReference type="AlphaFoldDB" id="A0A0P0WDN2"/>
<proteinExistence type="predicted"/>
<name>A0A0P0WDN2_ORYSJ</name>
<keyword evidence="2" id="KW-1185">Reference proteome</keyword>